<protein>
    <submittedName>
        <fullName evidence="3">Uncharacterized protein</fullName>
    </submittedName>
</protein>
<keyword evidence="1" id="KW-1133">Transmembrane helix</keyword>
<gene>
    <name evidence="3" type="ORF">CQY20_02220</name>
    <name evidence="2" type="ORF">MAGR_42620</name>
</gene>
<evidence type="ECO:0000313" key="3">
    <source>
        <dbReference type="EMBL" id="PEG42819.1"/>
    </source>
</evidence>
<organism evidence="3 4">
    <name type="scientific">Mycolicibacterium agri</name>
    <name type="common">Mycobacterium agri</name>
    <dbReference type="NCBI Taxonomy" id="36811"/>
    <lineage>
        <taxon>Bacteria</taxon>
        <taxon>Bacillati</taxon>
        <taxon>Actinomycetota</taxon>
        <taxon>Actinomycetes</taxon>
        <taxon>Mycobacteriales</taxon>
        <taxon>Mycobacteriaceae</taxon>
        <taxon>Mycolicibacterium</taxon>
    </lineage>
</organism>
<evidence type="ECO:0000313" key="2">
    <source>
        <dbReference type="EMBL" id="GFG52821.1"/>
    </source>
</evidence>
<feature type="transmembrane region" description="Helical" evidence="1">
    <location>
        <begin position="46"/>
        <end position="67"/>
    </location>
</feature>
<dbReference type="EMBL" id="BLKS01000001">
    <property type="protein sequence ID" value="GFG52821.1"/>
    <property type="molecule type" value="Genomic_DNA"/>
</dbReference>
<comment type="caution">
    <text evidence="3">The sequence shown here is derived from an EMBL/GenBank/DDBJ whole genome shotgun (WGS) entry which is preliminary data.</text>
</comment>
<dbReference type="OrthoDB" id="4641291at2"/>
<dbReference type="AlphaFoldDB" id="A0A2A7NG49"/>
<dbReference type="EMBL" id="PDCP01000002">
    <property type="protein sequence ID" value="PEG42819.1"/>
    <property type="molecule type" value="Genomic_DNA"/>
</dbReference>
<accession>A0A2A7NG49</accession>
<feature type="transmembrane region" description="Helical" evidence="1">
    <location>
        <begin position="7"/>
        <end position="26"/>
    </location>
</feature>
<reference evidence="2 5" key="2">
    <citation type="journal article" date="2019" name="Emerg. Microbes Infect.">
        <title>Comprehensive subspecies identification of 175 nontuberculous mycobacteria species based on 7547 genomic profiles.</title>
        <authorList>
            <person name="Matsumoto Y."/>
            <person name="Kinjo T."/>
            <person name="Motooka D."/>
            <person name="Nabeya D."/>
            <person name="Jung N."/>
            <person name="Uechi K."/>
            <person name="Horii T."/>
            <person name="Iida T."/>
            <person name="Fujita J."/>
            <person name="Nakamura S."/>
        </authorList>
    </citation>
    <scope>NUCLEOTIDE SEQUENCE [LARGE SCALE GENOMIC DNA]</scope>
    <source>
        <strain evidence="2 5">JCM 6377</strain>
    </source>
</reference>
<name>A0A2A7NG49_MYCAG</name>
<dbReference type="RefSeq" id="WP_097938003.1">
    <property type="nucleotide sequence ID" value="NZ_BLKS01000001.1"/>
</dbReference>
<dbReference type="Proteomes" id="UP000465302">
    <property type="component" value="Unassembled WGS sequence"/>
</dbReference>
<reference evidence="2" key="3">
    <citation type="submission" date="2020-02" db="EMBL/GenBank/DDBJ databases">
        <authorList>
            <person name="Matsumoto Y."/>
            <person name="Motooka D."/>
            <person name="Nakamura S."/>
        </authorList>
    </citation>
    <scope>NUCLEOTIDE SEQUENCE</scope>
    <source>
        <strain evidence="2">JCM 6377</strain>
    </source>
</reference>
<evidence type="ECO:0000313" key="4">
    <source>
        <dbReference type="Proteomes" id="UP000220914"/>
    </source>
</evidence>
<keyword evidence="1" id="KW-0472">Membrane</keyword>
<keyword evidence="1" id="KW-0812">Transmembrane</keyword>
<sequence>MPISQTTIGWLLLAAAALTFIAGIMLRSFLGRRRGSVDDADLDDKILMPTFVLCCGLCLTAVFLLGYEALA</sequence>
<proteinExistence type="predicted"/>
<evidence type="ECO:0000256" key="1">
    <source>
        <dbReference type="SAM" id="Phobius"/>
    </source>
</evidence>
<evidence type="ECO:0000313" key="5">
    <source>
        <dbReference type="Proteomes" id="UP000465302"/>
    </source>
</evidence>
<keyword evidence="4" id="KW-1185">Reference proteome</keyword>
<reference evidence="3 4" key="1">
    <citation type="submission" date="2017-10" db="EMBL/GenBank/DDBJ databases">
        <title>The new phylogeny of genus Mycobacterium.</title>
        <authorList>
            <person name="Tortoli E."/>
            <person name="Trovato A."/>
            <person name="Cirillo D.M."/>
        </authorList>
    </citation>
    <scope>NUCLEOTIDE SEQUENCE [LARGE SCALE GENOMIC DNA]</scope>
    <source>
        <strain evidence="3 4">CCUG37673</strain>
    </source>
</reference>
<dbReference type="Proteomes" id="UP000220914">
    <property type="component" value="Unassembled WGS sequence"/>
</dbReference>